<feature type="domain" description="AAA+ ATPase" evidence="6">
    <location>
        <begin position="330"/>
        <end position="457"/>
    </location>
</feature>
<accession>A0ABV6IIK7</accession>
<dbReference type="Pfam" id="PF00004">
    <property type="entry name" value="AAA"/>
    <property type="match status" value="1"/>
</dbReference>
<gene>
    <name evidence="7" type="ORF">ACFFJH_16775</name>
</gene>
<dbReference type="InterPro" id="IPR003593">
    <property type="entry name" value="AAA+_ATPase"/>
</dbReference>
<dbReference type="InterPro" id="IPR003959">
    <property type="entry name" value="ATPase_AAA_core"/>
</dbReference>
<evidence type="ECO:0000256" key="3">
    <source>
        <dbReference type="ARBA" id="ARBA00022824"/>
    </source>
</evidence>
<dbReference type="SUPFAM" id="SSF53474">
    <property type="entry name" value="alpha/beta-Hydrolases"/>
    <property type="match status" value="1"/>
</dbReference>
<evidence type="ECO:0000313" key="8">
    <source>
        <dbReference type="Proteomes" id="UP001589844"/>
    </source>
</evidence>
<dbReference type="SMART" id="SM00382">
    <property type="entry name" value="AAA"/>
    <property type="match status" value="1"/>
</dbReference>
<comment type="caution">
    <text evidence="7">The sequence shown here is derived from an EMBL/GenBank/DDBJ whole genome shotgun (WGS) entry which is preliminary data.</text>
</comment>
<dbReference type="InterPro" id="IPR029058">
    <property type="entry name" value="AB_hydrolase_fold"/>
</dbReference>
<dbReference type="PANTHER" id="PTHR48182">
    <property type="entry name" value="PROTEIN SERAC1"/>
    <property type="match status" value="1"/>
</dbReference>
<organism evidence="7 8">
    <name type="scientific">Undibacterium danionis</name>
    <dbReference type="NCBI Taxonomy" id="1812100"/>
    <lineage>
        <taxon>Bacteria</taxon>
        <taxon>Pseudomonadati</taxon>
        <taxon>Pseudomonadota</taxon>
        <taxon>Betaproteobacteria</taxon>
        <taxon>Burkholderiales</taxon>
        <taxon>Oxalobacteraceae</taxon>
        <taxon>Undibacterium</taxon>
    </lineage>
</organism>
<dbReference type="Gene3D" id="3.40.50.300">
    <property type="entry name" value="P-loop containing nucleotide triphosphate hydrolases"/>
    <property type="match status" value="1"/>
</dbReference>
<dbReference type="InterPro" id="IPR027417">
    <property type="entry name" value="P-loop_NTPase"/>
</dbReference>
<dbReference type="Gene3D" id="3.40.50.1820">
    <property type="entry name" value="alpha/beta hydrolase"/>
    <property type="match status" value="1"/>
</dbReference>
<comment type="subcellular location">
    <subcellularLocation>
        <location evidence="1">Endoplasmic reticulum</location>
    </subcellularLocation>
    <subcellularLocation>
        <location evidence="2">Membrane</location>
    </subcellularLocation>
</comment>
<dbReference type="EMBL" id="JBHLXJ010000018">
    <property type="protein sequence ID" value="MFC0351477.1"/>
    <property type="molecule type" value="Genomic_DNA"/>
</dbReference>
<evidence type="ECO:0000256" key="1">
    <source>
        <dbReference type="ARBA" id="ARBA00004240"/>
    </source>
</evidence>
<sequence length="1596" mass="178432">MAQLTQIHAVSNLDALHVIFIHGLGGDARSTWMHDPDDQASLWPIWVGEDFECNVWVAAYGAAISGWTDDAMHLAELGESLFASIQAEPILKNRSLVLIGHSLGGLVIKAGMTQAAAQVATLGDQQRTELLNSIAGIVFIGTPHQGSNLATIANNLRLFLKTNPQVTNMARDDGWLKLLNTQFRNLQSQRRFEVGVFYETKGVFIGKRFFGFSFGKHLLIVDSNSSDPGIAGVAPIPIEGDHIEIAKPKSRSDFLHKTLLEFLKNVEIIPTKTVAALESTSIEHLAANELSTRLRIASAELLSWPNTLPDGTWLQRPELDILKHNLDTSSMGTHFLIGDPGCGKSSLLVRLAQEKLAIGWTVLAIKADRLPPELRDRSALARHLDLGGDSAKVLRHLAKSGPVLVVIDQVDALADLVVQHSARLRVLLDLVQDLSDEPGLHTVISCRTFEQRHDPSLRNLDASILKLELPDWSTVLAVLNARGLQAEMWNHDLQQTIRSPHALDIFLSLLEETTEPAALKSFHGLLEKQWETQVLSDESGKRKTTLMHLAKIMADREVLGLPLALVDDHFTEIQALAANGLLRLDNGPGRVEFRHQTLYEFIRARSFLETRGSLTDTVRAQQSSLRVRPQLWHALGYFRNASPEEYVTEIGRLWAADLRPHLKMLLIEFLGRQTVPLTAEKRLVENALTNQWFLPRFIGAAVGSPGWFSVLATTHLPALMTLPDNQAQMLLPFLRQALHFDADAVVALVCRHWLINQNRDLLSWQVLGFGSVVPQQGQWLNSIVTIAGRTPISEWAVGDLASVVSAAFPEEAPRIIAAWLARQVNAVKAPQNSTSDDETITSNVSQSIQSILEARHFHGLEAIAEASPRAFILSIWPPLLDALQLCTTDESDVIVSYRQNYGIGILELDDAESRHEQPLTRSIRLAVQAWAKSNPADFLNFADEHANSDLLVVHRLLSIGRICAANSFPLRLFDYLTSDARRLVLGPYTDVHKESISLISAMSPFLETANLLRLEALLINWQQYTDSARADESAEVRHRRLQWARQHRLRLLRAVPSAKRSLDLQRLIAEEERAFPNLENHDAKFSGVQWIGSPVSAEQMERASDSEIINLFVELTDESAWDHPRHQMKGGAIQASRELTNLTKKDLNKALRIVQALQPSQNEIPVAMVLRELVPAGLPAPELYTLIAELEDKGFVGIDFRRDAAYAIASTASREFPVPQTLIDRMEHWLTPPPSNSFQEDEYNKQDNQQTILWNNRSMSVLPNGNYPILNAISASCLTSVPLRIDHWLAILELHVDRTESPKVWDALLQRDMLNLRIAEPSRIESLIDKLLQKDACIANGSGWIRFLAHAYHWASSIAIQRWITYTLEHAKNLQGTGELVALRHAQFPAEIWPRELAYSFEKMNSLEFTLGLAHSVAHLWHEPITRPVVHPILLTLTHSSDEHILNAVSTIFINDGFSVDAETREFLDAIVVYPNLLKNGRAENLPELLVKLTTTEPERICRVANALLDIAGDQMGNIATSWYLSAECLLDIALHLQDMGSAERAAGSMLFERMLEFNMPQAREMSMNLDKRMPVGNDSRAPARRRSRVKKTRLL</sequence>
<dbReference type="InterPro" id="IPR052374">
    <property type="entry name" value="SERAC1"/>
</dbReference>
<dbReference type="CDD" id="cd00009">
    <property type="entry name" value="AAA"/>
    <property type="match status" value="1"/>
</dbReference>
<keyword evidence="4" id="KW-0472">Membrane</keyword>
<evidence type="ECO:0000313" key="7">
    <source>
        <dbReference type="EMBL" id="MFC0351477.1"/>
    </source>
</evidence>
<proteinExistence type="predicted"/>
<name>A0ABV6IIK7_9BURK</name>
<keyword evidence="3" id="KW-0256">Endoplasmic reticulum</keyword>
<evidence type="ECO:0000256" key="2">
    <source>
        <dbReference type="ARBA" id="ARBA00004370"/>
    </source>
</evidence>
<keyword evidence="8" id="KW-1185">Reference proteome</keyword>
<evidence type="ECO:0000259" key="6">
    <source>
        <dbReference type="SMART" id="SM00382"/>
    </source>
</evidence>
<evidence type="ECO:0000256" key="4">
    <source>
        <dbReference type="ARBA" id="ARBA00023136"/>
    </source>
</evidence>
<dbReference type="Proteomes" id="UP001589844">
    <property type="component" value="Unassembled WGS sequence"/>
</dbReference>
<dbReference type="PANTHER" id="PTHR48182:SF2">
    <property type="entry name" value="PROTEIN SERAC1"/>
    <property type="match status" value="1"/>
</dbReference>
<reference evidence="7 8" key="1">
    <citation type="submission" date="2024-09" db="EMBL/GenBank/DDBJ databases">
        <authorList>
            <person name="Sun Q."/>
            <person name="Mori K."/>
        </authorList>
    </citation>
    <scope>NUCLEOTIDE SEQUENCE [LARGE SCALE GENOMIC DNA]</scope>
    <source>
        <strain evidence="7 8">CCM 8677</strain>
    </source>
</reference>
<dbReference type="RefSeq" id="WP_390214092.1">
    <property type="nucleotide sequence ID" value="NZ_JBHLXJ010000018.1"/>
</dbReference>
<feature type="region of interest" description="Disordered" evidence="5">
    <location>
        <begin position="1567"/>
        <end position="1596"/>
    </location>
</feature>
<protein>
    <submittedName>
        <fullName evidence="7">AAA family ATPase</fullName>
    </submittedName>
</protein>
<evidence type="ECO:0000256" key="5">
    <source>
        <dbReference type="SAM" id="MobiDB-lite"/>
    </source>
</evidence>
<dbReference type="SUPFAM" id="SSF52540">
    <property type="entry name" value="P-loop containing nucleoside triphosphate hydrolases"/>
    <property type="match status" value="1"/>
</dbReference>
<feature type="compositionally biased region" description="Basic residues" evidence="5">
    <location>
        <begin position="1583"/>
        <end position="1596"/>
    </location>
</feature>